<dbReference type="Proteomes" id="UP001187531">
    <property type="component" value="Unassembled WGS sequence"/>
</dbReference>
<evidence type="ECO:0000256" key="3">
    <source>
        <dbReference type="ARBA" id="ARBA00022833"/>
    </source>
</evidence>
<evidence type="ECO:0000313" key="7">
    <source>
        <dbReference type="EMBL" id="KAK2705642.1"/>
    </source>
</evidence>
<evidence type="ECO:0000259" key="6">
    <source>
        <dbReference type="PROSITE" id="PS50103"/>
    </source>
</evidence>
<dbReference type="EMBL" id="JAVRJZ010000020">
    <property type="protein sequence ID" value="KAK2705642.1"/>
    <property type="molecule type" value="Genomic_DNA"/>
</dbReference>
<evidence type="ECO:0000256" key="5">
    <source>
        <dbReference type="SAM" id="MobiDB-lite"/>
    </source>
</evidence>
<dbReference type="GO" id="GO:0008270">
    <property type="term" value="F:zinc ion binding"/>
    <property type="evidence" value="ECO:0007669"/>
    <property type="project" value="UniProtKB-KW"/>
</dbReference>
<proteinExistence type="predicted"/>
<evidence type="ECO:0000256" key="4">
    <source>
        <dbReference type="PROSITE-ProRule" id="PRU00723"/>
    </source>
</evidence>
<feature type="compositionally biased region" description="Basic and acidic residues" evidence="5">
    <location>
        <begin position="172"/>
        <end position="206"/>
    </location>
</feature>
<gene>
    <name evidence="7" type="ORF">QYM36_015876</name>
</gene>
<feature type="domain" description="C3H1-type" evidence="6">
    <location>
        <begin position="356"/>
        <end position="381"/>
    </location>
</feature>
<keyword evidence="8" id="KW-1185">Reference proteome</keyword>
<organism evidence="7 8">
    <name type="scientific">Artemia franciscana</name>
    <name type="common">Brine shrimp</name>
    <name type="synonym">Artemia sanfranciscana</name>
    <dbReference type="NCBI Taxonomy" id="6661"/>
    <lineage>
        <taxon>Eukaryota</taxon>
        <taxon>Metazoa</taxon>
        <taxon>Ecdysozoa</taxon>
        <taxon>Arthropoda</taxon>
        <taxon>Crustacea</taxon>
        <taxon>Branchiopoda</taxon>
        <taxon>Anostraca</taxon>
        <taxon>Artemiidae</taxon>
        <taxon>Artemia</taxon>
    </lineage>
</organism>
<dbReference type="InterPro" id="IPR036855">
    <property type="entry name" value="Znf_CCCH_sf"/>
</dbReference>
<comment type="caution">
    <text evidence="7">The sequence shown here is derived from an EMBL/GenBank/DDBJ whole genome shotgun (WGS) entry which is preliminary data.</text>
</comment>
<dbReference type="SUPFAM" id="SSF90229">
    <property type="entry name" value="CCCH zinc finger"/>
    <property type="match status" value="1"/>
</dbReference>
<feature type="region of interest" description="Disordered" evidence="5">
    <location>
        <begin position="326"/>
        <end position="352"/>
    </location>
</feature>
<feature type="region of interest" description="Disordered" evidence="5">
    <location>
        <begin position="170"/>
        <end position="216"/>
    </location>
</feature>
<feature type="compositionally biased region" description="Basic and acidic residues" evidence="5">
    <location>
        <begin position="238"/>
        <end position="268"/>
    </location>
</feature>
<dbReference type="PROSITE" id="PS50103">
    <property type="entry name" value="ZF_C3H1"/>
    <property type="match status" value="1"/>
</dbReference>
<keyword evidence="3 4" id="KW-0862">Zinc</keyword>
<evidence type="ECO:0000256" key="1">
    <source>
        <dbReference type="ARBA" id="ARBA00022723"/>
    </source>
</evidence>
<feature type="zinc finger region" description="C3H1-type" evidence="4">
    <location>
        <begin position="356"/>
        <end position="381"/>
    </location>
</feature>
<feature type="region of interest" description="Disordered" evidence="5">
    <location>
        <begin position="238"/>
        <end position="269"/>
    </location>
</feature>
<dbReference type="AlphaFoldDB" id="A0AA88KVX8"/>
<name>A0AA88KVX8_ARTSF</name>
<keyword evidence="1 4" id="KW-0479">Metal-binding</keyword>
<reference evidence="7" key="1">
    <citation type="submission" date="2023-07" db="EMBL/GenBank/DDBJ databases">
        <title>Chromosome-level genome assembly of Artemia franciscana.</title>
        <authorList>
            <person name="Jo E."/>
        </authorList>
    </citation>
    <scope>NUCLEOTIDE SEQUENCE</scope>
    <source>
        <tissue evidence="7">Whole body</tissue>
    </source>
</reference>
<evidence type="ECO:0000256" key="2">
    <source>
        <dbReference type="ARBA" id="ARBA00022771"/>
    </source>
</evidence>
<keyword evidence="2 4" id="KW-0863">Zinc-finger</keyword>
<evidence type="ECO:0000313" key="8">
    <source>
        <dbReference type="Proteomes" id="UP001187531"/>
    </source>
</evidence>
<dbReference type="InterPro" id="IPR000571">
    <property type="entry name" value="Znf_CCCH"/>
</dbReference>
<sequence>MDQNISSKNEVVVQDQNQASNVLTLANSDLIETPSKLAPDEGGDETISINVDILTQPTEAEKYCPTKPPKGIGALVKGEPSEEKGAMVNEMLKGKENITGSKNSLEISENDVKDQNLCSDWLNLPINELIKTFAKVDPDGGDDETISLPIGFLPELIETENEGLTKFPKVSRALEKGEPSEEKAGPVEDIANAKKDPTDPRPSSEHDENEGILIEQNQYSNMLTLPISELIKTPVKVAPDKREEEHKPHFDMTNEKKGKPQKTIEKTGEANSQNDFLRDLETYLSIRSSEKSNIRFRKPSCERRQLCWFNENSICRNGDRFPYYHKPSMKTRSSVSPPRKRKKTEEQRTSSKKTLSKRHEYCRFHQEGYCSRGDSCYYTEN</sequence>
<accession>A0AA88KVX8</accession>
<protein>
    <recommendedName>
        <fullName evidence="6">C3H1-type domain-containing protein</fullName>
    </recommendedName>
</protein>